<evidence type="ECO:0000256" key="1">
    <source>
        <dbReference type="SAM" id="MobiDB-lite"/>
    </source>
</evidence>
<evidence type="ECO:0000313" key="3">
    <source>
        <dbReference type="Proteomes" id="UP001215151"/>
    </source>
</evidence>
<dbReference type="Proteomes" id="UP001215151">
    <property type="component" value="Unassembled WGS sequence"/>
</dbReference>
<feature type="region of interest" description="Disordered" evidence="1">
    <location>
        <begin position="30"/>
        <end position="57"/>
    </location>
</feature>
<name>A0AAD7U3G0_9APHY</name>
<gene>
    <name evidence="2" type="ORF">ONZ51_g469</name>
</gene>
<accession>A0AAD7U3G0</accession>
<dbReference type="AlphaFoldDB" id="A0AAD7U3G0"/>
<proteinExistence type="predicted"/>
<sequence>MKAKPPNARHTHAPTLNPVFISIIQAMTGRDTESLSDPEATPKAKPPSLQPPNQGESEYAQALARFPCYSDAELPDTLRNCHVHQVMIPSLIYGFLIPGGTPYIARVAEELKIITLPPTNPSQPAAGPVMTLSDARMRLAGYIKRKWPKALFRDSSNWAYDLLWVDALDMDGAPSGTVLLLHFNDSPDKDRDMFHRSPSMFREVLKVTKTILRLPAEAEPRWFYHPASSRSSLFEFDLDRCFRHDYPPERNTSDSSA</sequence>
<evidence type="ECO:0000313" key="2">
    <source>
        <dbReference type="EMBL" id="KAJ8501705.1"/>
    </source>
</evidence>
<keyword evidence="3" id="KW-1185">Reference proteome</keyword>
<protein>
    <submittedName>
        <fullName evidence="2">Uncharacterized protein</fullName>
    </submittedName>
</protein>
<comment type="caution">
    <text evidence="2">The sequence shown here is derived from an EMBL/GenBank/DDBJ whole genome shotgun (WGS) entry which is preliminary data.</text>
</comment>
<organism evidence="2 3">
    <name type="scientific">Trametes cubensis</name>
    <dbReference type="NCBI Taxonomy" id="1111947"/>
    <lineage>
        <taxon>Eukaryota</taxon>
        <taxon>Fungi</taxon>
        <taxon>Dikarya</taxon>
        <taxon>Basidiomycota</taxon>
        <taxon>Agaricomycotina</taxon>
        <taxon>Agaricomycetes</taxon>
        <taxon>Polyporales</taxon>
        <taxon>Polyporaceae</taxon>
        <taxon>Trametes</taxon>
    </lineage>
</organism>
<dbReference type="EMBL" id="JAPEVG010000005">
    <property type="protein sequence ID" value="KAJ8501705.1"/>
    <property type="molecule type" value="Genomic_DNA"/>
</dbReference>
<reference evidence="2" key="1">
    <citation type="submission" date="2022-11" db="EMBL/GenBank/DDBJ databases">
        <title>Genome Sequence of Cubamyces cubensis.</title>
        <authorList>
            <person name="Buettner E."/>
        </authorList>
    </citation>
    <scope>NUCLEOTIDE SEQUENCE</scope>
    <source>
        <strain evidence="2">MPL-01</strain>
    </source>
</reference>